<evidence type="ECO:0000256" key="12">
    <source>
        <dbReference type="ARBA" id="ARBA00037847"/>
    </source>
</evidence>
<evidence type="ECO:0000256" key="4">
    <source>
        <dbReference type="ARBA" id="ARBA00022692"/>
    </source>
</evidence>
<gene>
    <name evidence="15" type="ORF">HHL08_20795</name>
</gene>
<evidence type="ECO:0000256" key="13">
    <source>
        <dbReference type="RuleBase" id="RU003848"/>
    </source>
</evidence>
<dbReference type="AlphaFoldDB" id="A0A7X9WZT6"/>
<comment type="function">
    <text evidence="10">F(1)F(0) ATP synthase produces ATP from ADP in the presence of a proton or sodium gradient. F-type ATPases consist of two structural domains, F(1) containing the extramembraneous catalytic core and F(0) containing the membrane proton channel, linked together by a central stalk and a peripheral stalk. During catalysis, ATP synthesis in the catalytic domain of F(1) is coupled via a rotary mechanism of the central stalk subunits to proton translocation.</text>
</comment>
<keyword evidence="8 14" id="KW-0472">Membrane</keyword>
<dbReference type="EMBL" id="JABBFV010000022">
    <property type="protein sequence ID" value="NML12538.1"/>
    <property type="molecule type" value="Genomic_DNA"/>
</dbReference>
<evidence type="ECO:0000256" key="11">
    <source>
        <dbReference type="ARBA" id="ARBA00025614"/>
    </source>
</evidence>
<dbReference type="PANTHER" id="PTHR33445:SF1">
    <property type="entry name" value="ATP SYNTHASE SUBUNIT B"/>
    <property type="match status" value="1"/>
</dbReference>
<dbReference type="RefSeq" id="WP_169574892.1">
    <property type="nucleotide sequence ID" value="NZ_JABBFV010000022.1"/>
</dbReference>
<keyword evidence="3 13" id="KW-0138">CF(0)</keyword>
<dbReference type="Pfam" id="PF00430">
    <property type="entry name" value="ATP-synt_B"/>
    <property type="match status" value="1"/>
</dbReference>
<keyword evidence="5 13" id="KW-0375">Hydrogen ion transport</keyword>
<keyword evidence="6 14" id="KW-1133">Transmembrane helix</keyword>
<feature type="transmembrane region" description="Helical" evidence="14">
    <location>
        <begin position="15"/>
        <end position="34"/>
    </location>
</feature>
<keyword evidence="7 13" id="KW-0406">Ion transport</keyword>
<dbReference type="PANTHER" id="PTHR33445">
    <property type="entry name" value="ATP SYNTHASE SUBUNIT B', CHLOROPLASTIC"/>
    <property type="match status" value="1"/>
</dbReference>
<comment type="function">
    <text evidence="11">Component of the F(0) channel, it forms part of the peripheral stalk, linking F(1) to F(0). The b'-subunit is a diverged and duplicated form of b found in plants and photosynthetic bacteria.</text>
</comment>
<name>A0A7X9WZT6_9SPHN</name>
<reference evidence="15 16" key="1">
    <citation type="submission" date="2020-04" db="EMBL/GenBank/DDBJ databases">
        <title>Sphingobium sp. AR-3-1 isolated from Arctic soil.</title>
        <authorList>
            <person name="Dahal R.H."/>
            <person name="Chaudhary D.K."/>
        </authorList>
    </citation>
    <scope>NUCLEOTIDE SEQUENCE [LARGE SCALE GENOMIC DNA]</scope>
    <source>
        <strain evidence="15 16">AR-3-1</strain>
    </source>
</reference>
<keyword evidence="9" id="KW-0066">ATP synthesis</keyword>
<evidence type="ECO:0000256" key="8">
    <source>
        <dbReference type="ARBA" id="ARBA00023136"/>
    </source>
</evidence>
<organism evidence="15 16">
    <name type="scientific">Sphingobium psychrophilum</name>
    <dbReference type="NCBI Taxonomy" id="2728834"/>
    <lineage>
        <taxon>Bacteria</taxon>
        <taxon>Pseudomonadati</taxon>
        <taxon>Pseudomonadota</taxon>
        <taxon>Alphaproteobacteria</taxon>
        <taxon>Sphingomonadales</taxon>
        <taxon>Sphingomonadaceae</taxon>
        <taxon>Sphingobium</taxon>
    </lineage>
</organism>
<sequence>MPQIAQIADTYSSQIFWLLLTFGLVFFVIGLGMVPKVQGTADARDAKISGDLDAAKAAFARADEAEADYRVRDAGNRAAAQATLAKAKSDATKATEVKLAAADAVVAEKIAAAEARIKGASDAAMAEIETVAADAARDMVARISGVEASDEAARNAVKAALAHG</sequence>
<evidence type="ECO:0000256" key="3">
    <source>
        <dbReference type="ARBA" id="ARBA00022547"/>
    </source>
</evidence>
<evidence type="ECO:0000256" key="7">
    <source>
        <dbReference type="ARBA" id="ARBA00023065"/>
    </source>
</evidence>
<dbReference type="InterPro" id="IPR002146">
    <property type="entry name" value="ATP_synth_b/b'su_bac/chlpt"/>
</dbReference>
<evidence type="ECO:0000313" key="15">
    <source>
        <dbReference type="EMBL" id="NML12538.1"/>
    </source>
</evidence>
<evidence type="ECO:0000256" key="14">
    <source>
        <dbReference type="SAM" id="Phobius"/>
    </source>
</evidence>
<evidence type="ECO:0000256" key="5">
    <source>
        <dbReference type="ARBA" id="ARBA00022781"/>
    </source>
</evidence>
<dbReference type="InterPro" id="IPR050059">
    <property type="entry name" value="ATP_synthase_B_chain"/>
</dbReference>
<proteinExistence type="inferred from homology"/>
<evidence type="ECO:0000256" key="1">
    <source>
        <dbReference type="ARBA" id="ARBA00005513"/>
    </source>
</evidence>
<comment type="caution">
    <text evidence="15">The sequence shown here is derived from an EMBL/GenBank/DDBJ whole genome shotgun (WGS) entry which is preliminary data.</text>
</comment>
<evidence type="ECO:0000313" key="16">
    <source>
        <dbReference type="Proteomes" id="UP000519023"/>
    </source>
</evidence>
<comment type="subcellular location">
    <subcellularLocation>
        <location evidence="12">Endomembrane system</location>
        <topology evidence="12">Single-pass membrane protein</topology>
    </subcellularLocation>
</comment>
<keyword evidence="4 13" id="KW-0812">Transmembrane</keyword>
<dbReference type="Proteomes" id="UP000519023">
    <property type="component" value="Unassembled WGS sequence"/>
</dbReference>
<evidence type="ECO:0000256" key="10">
    <source>
        <dbReference type="ARBA" id="ARBA00025198"/>
    </source>
</evidence>
<protein>
    <submittedName>
        <fullName evidence="15">ATPase</fullName>
    </submittedName>
</protein>
<evidence type="ECO:0000256" key="6">
    <source>
        <dbReference type="ARBA" id="ARBA00022989"/>
    </source>
</evidence>
<evidence type="ECO:0000256" key="2">
    <source>
        <dbReference type="ARBA" id="ARBA00022448"/>
    </source>
</evidence>
<dbReference type="GO" id="GO:0015986">
    <property type="term" value="P:proton motive force-driven ATP synthesis"/>
    <property type="evidence" value="ECO:0007669"/>
    <property type="project" value="InterPro"/>
</dbReference>
<dbReference type="GO" id="GO:0012505">
    <property type="term" value="C:endomembrane system"/>
    <property type="evidence" value="ECO:0007669"/>
    <property type="project" value="UniProtKB-SubCell"/>
</dbReference>
<evidence type="ECO:0000256" key="9">
    <source>
        <dbReference type="ARBA" id="ARBA00023310"/>
    </source>
</evidence>
<dbReference type="GO" id="GO:0046961">
    <property type="term" value="F:proton-transporting ATPase activity, rotational mechanism"/>
    <property type="evidence" value="ECO:0007669"/>
    <property type="project" value="TreeGrafter"/>
</dbReference>
<accession>A0A7X9WZT6</accession>
<comment type="similarity">
    <text evidence="1 13">Belongs to the ATPase B chain family.</text>
</comment>
<keyword evidence="2 13" id="KW-0813">Transport</keyword>
<dbReference type="GO" id="GO:0045259">
    <property type="term" value="C:proton-transporting ATP synthase complex"/>
    <property type="evidence" value="ECO:0007669"/>
    <property type="project" value="UniProtKB-KW"/>
</dbReference>
<keyword evidence="16" id="KW-1185">Reference proteome</keyword>